<protein>
    <submittedName>
        <fullName evidence="1">Uncharacterized protein</fullName>
    </submittedName>
</protein>
<keyword evidence="2" id="KW-1185">Reference proteome</keyword>
<organism evidence="1 2">
    <name type="scientific">Trichonephila clavata</name>
    <name type="common">Joro spider</name>
    <name type="synonym">Nephila clavata</name>
    <dbReference type="NCBI Taxonomy" id="2740835"/>
    <lineage>
        <taxon>Eukaryota</taxon>
        <taxon>Metazoa</taxon>
        <taxon>Ecdysozoa</taxon>
        <taxon>Arthropoda</taxon>
        <taxon>Chelicerata</taxon>
        <taxon>Arachnida</taxon>
        <taxon>Araneae</taxon>
        <taxon>Araneomorphae</taxon>
        <taxon>Entelegynae</taxon>
        <taxon>Araneoidea</taxon>
        <taxon>Nephilidae</taxon>
        <taxon>Trichonephila</taxon>
    </lineage>
</organism>
<reference evidence="1" key="1">
    <citation type="submission" date="2020-07" db="EMBL/GenBank/DDBJ databases">
        <title>Multicomponent nature underlies the extraordinary mechanical properties of spider dragline silk.</title>
        <authorList>
            <person name="Kono N."/>
            <person name="Nakamura H."/>
            <person name="Mori M."/>
            <person name="Yoshida Y."/>
            <person name="Ohtoshi R."/>
            <person name="Malay A.D."/>
            <person name="Moran D.A.P."/>
            <person name="Tomita M."/>
            <person name="Numata K."/>
            <person name="Arakawa K."/>
        </authorList>
    </citation>
    <scope>NUCLEOTIDE SEQUENCE</scope>
</reference>
<comment type="caution">
    <text evidence="1">The sequence shown here is derived from an EMBL/GenBank/DDBJ whole genome shotgun (WGS) entry which is preliminary data.</text>
</comment>
<proteinExistence type="predicted"/>
<sequence>MGWNEVGNVKASKMWTNGVKELGLCWKQMGLDTAAIARGNSDIEVDDSGNIVDEPRCYIADHTPAAQLNWPPPVTNTIGRRHPRPMSTRQLLSQTCSANDYIDEQYNLLVY</sequence>
<name>A0A8X6GFI5_TRICU</name>
<evidence type="ECO:0000313" key="1">
    <source>
        <dbReference type="EMBL" id="GFQ65994.1"/>
    </source>
</evidence>
<gene>
    <name evidence="1" type="ORF">TNCT_185121</name>
</gene>
<dbReference type="EMBL" id="BMAO01010264">
    <property type="protein sequence ID" value="GFQ65994.1"/>
    <property type="molecule type" value="Genomic_DNA"/>
</dbReference>
<dbReference type="Proteomes" id="UP000887116">
    <property type="component" value="Unassembled WGS sequence"/>
</dbReference>
<accession>A0A8X6GFI5</accession>
<evidence type="ECO:0000313" key="2">
    <source>
        <dbReference type="Proteomes" id="UP000887116"/>
    </source>
</evidence>
<dbReference type="AlphaFoldDB" id="A0A8X6GFI5"/>